<dbReference type="RefSeq" id="WP_204841433.1">
    <property type="nucleotide sequence ID" value="NZ_JAFBCL010000001.1"/>
</dbReference>
<feature type="transmembrane region" description="Helical" evidence="5">
    <location>
        <begin position="175"/>
        <end position="194"/>
    </location>
</feature>
<feature type="transmembrane region" description="Helical" evidence="5">
    <location>
        <begin position="228"/>
        <end position="247"/>
    </location>
</feature>
<gene>
    <name evidence="7" type="ORF">JOE68_001328</name>
</gene>
<evidence type="ECO:0000256" key="2">
    <source>
        <dbReference type="ARBA" id="ARBA00022692"/>
    </source>
</evidence>
<evidence type="ECO:0000256" key="3">
    <source>
        <dbReference type="ARBA" id="ARBA00022989"/>
    </source>
</evidence>
<dbReference type="InterPro" id="IPR011701">
    <property type="entry name" value="MFS"/>
</dbReference>
<evidence type="ECO:0000313" key="8">
    <source>
        <dbReference type="Proteomes" id="UP001195724"/>
    </source>
</evidence>
<dbReference type="PANTHER" id="PTHR23528:SF1">
    <property type="entry name" value="MAJOR FACILITATOR SUPERFAMILY (MFS) PROFILE DOMAIN-CONTAINING PROTEIN"/>
    <property type="match status" value="1"/>
</dbReference>
<dbReference type="Gene3D" id="1.20.1250.20">
    <property type="entry name" value="MFS general substrate transporter like domains"/>
    <property type="match status" value="2"/>
</dbReference>
<accession>A0ABS2S2J7</accession>
<evidence type="ECO:0000256" key="1">
    <source>
        <dbReference type="ARBA" id="ARBA00004651"/>
    </source>
</evidence>
<evidence type="ECO:0000256" key="4">
    <source>
        <dbReference type="ARBA" id="ARBA00023136"/>
    </source>
</evidence>
<keyword evidence="4 5" id="KW-0472">Membrane</keyword>
<feature type="transmembrane region" description="Helical" evidence="5">
    <location>
        <begin position="295"/>
        <end position="313"/>
    </location>
</feature>
<feature type="transmembrane region" description="Helical" evidence="5">
    <location>
        <begin position="87"/>
        <end position="106"/>
    </location>
</feature>
<organism evidence="7 8">
    <name type="scientific">Saccharothrix algeriensis</name>
    <dbReference type="NCBI Taxonomy" id="173560"/>
    <lineage>
        <taxon>Bacteria</taxon>
        <taxon>Bacillati</taxon>
        <taxon>Actinomycetota</taxon>
        <taxon>Actinomycetes</taxon>
        <taxon>Pseudonocardiales</taxon>
        <taxon>Pseudonocardiaceae</taxon>
        <taxon>Saccharothrix</taxon>
    </lineage>
</organism>
<proteinExistence type="predicted"/>
<dbReference type="EMBL" id="JAFBCL010000001">
    <property type="protein sequence ID" value="MBM7810463.1"/>
    <property type="molecule type" value="Genomic_DNA"/>
</dbReference>
<dbReference type="CDD" id="cd06174">
    <property type="entry name" value="MFS"/>
    <property type="match status" value="1"/>
</dbReference>
<evidence type="ECO:0000259" key="6">
    <source>
        <dbReference type="PROSITE" id="PS50850"/>
    </source>
</evidence>
<feature type="transmembrane region" description="Helical" evidence="5">
    <location>
        <begin position="146"/>
        <end position="169"/>
    </location>
</feature>
<feature type="domain" description="Major facilitator superfamily (MFS) profile" evidence="6">
    <location>
        <begin position="12"/>
        <end position="410"/>
    </location>
</feature>
<feature type="transmembrane region" description="Helical" evidence="5">
    <location>
        <begin position="385"/>
        <end position="404"/>
    </location>
</feature>
<reference evidence="7 8" key="1">
    <citation type="submission" date="2021-01" db="EMBL/GenBank/DDBJ databases">
        <title>Sequencing the genomes of 1000 actinobacteria strains.</title>
        <authorList>
            <person name="Klenk H.-P."/>
        </authorList>
    </citation>
    <scope>NUCLEOTIDE SEQUENCE [LARGE SCALE GENOMIC DNA]</scope>
    <source>
        <strain evidence="7 8">DSM 44581</strain>
    </source>
</reference>
<evidence type="ECO:0000313" key="7">
    <source>
        <dbReference type="EMBL" id="MBM7810463.1"/>
    </source>
</evidence>
<dbReference type="InterPro" id="IPR020846">
    <property type="entry name" value="MFS_dom"/>
</dbReference>
<feature type="transmembrane region" description="Helical" evidence="5">
    <location>
        <begin position="53"/>
        <end position="75"/>
    </location>
</feature>
<feature type="transmembrane region" description="Helical" evidence="5">
    <location>
        <begin position="325"/>
        <end position="345"/>
    </location>
</feature>
<protein>
    <submittedName>
        <fullName evidence="7">MFS family permease</fullName>
    </submittedName>
</protein>
<dbReference type="Pfam" id="PF07690">
    <property type="entry name" value="MFS_1"/>
    <property type="match status" value="1"/>
</dbReference>
<keyword evidence="8" id="KW-1185">Reference proteome</keyword>
<evidence type="ECO:0000256" key="5">
    <source>
        <dbReference type="SAM" id="Phobius"/>
    </source>
</evidence>
<keyword evidence="3 5" id="KW-1133">Transmembrane helix</keyword>
<dbReference type="SUPFAM" id="SSF103473">
    <property type="entry name" value="MFS general substrate transporter"/>
    <property type="match status" value="1"/>
</dbReference>
<dbReference type="PANTHER" id="PTHR23528">
    <property type="match status" value="1"/>
</dbReference>
<dbReference type="PROSITE" id="PS50850">
    <property type="entry name" value="MFS"/>
    <property type="match status" value="1"/>
</dbReference>
<dbReference type="InterPro" id="IPR036259">
    <property type="entry name" value="MFS_trans_sf"/>
</dbReference>
<comment type="subcellular location">
    <subcellularLocation>
        <location evidence="1">Cell membrane</location>
        <topology evidence="1">Multi-pass membrane protein</topology>
    </subcellularLocation>
</comment>
<name>A0ABS2S2J7_9PSEU</name>
<comment type="caution">
    <text evidence="7">The sequence shown here is derived from an EMBL/GenBank/DDBJ whole genome shotgun (WGS) entry which is preliminary data.</text>
</comment>
<feature type="transmembrane region" description="Helical" evidence="5">
    <location>
        <begin position="20"/>
        <end position="41"/>
    </location>
</feature>
<dbReference type="Proteomes" id="UP001195724">
    <property type="component" value="Unassembled WGS sequence"/>
</dbReference>
<sequence length="410" mass="42626">MAASTAPTTMPRGFTVRIALAYLGLYTALLASALVTVPLRVAEVDPDGKERSLGLIVALGALVAVVANPLFGRLSDRTTSRFGRRRPWLIGGVLGGSAGLMLIAVVPAVPAIAVGWCLAQMSFNATLSALSATIPDQVPVDRRGTVSGAVGFSQLIAVPLGAASAALFGDAVIRFLVPALAATALVALFTITLPDHRVAERLPRLTPRAFLGTFWTSPREHPDFGWMWLTRFVLFLALFTPVSYLAFYLGDRIGITAGALAGTLALLTLVEYGISSLTSSLCGRLSDRVGRRKPFVIAAAVVMAVGMVLLATADSLAGVVVAQAVQGLATGLYFAVDVALCTSVLPDPDNTAKDLGVINIANVLPQSIGPAFAPLLLAIGSGQNYTALYTFTALCALGGILVVARVRSAR</sequence>
<keyword evidence="2 5" id="KW-0812">Transmembrane</keyword>
<feature type="transmembrane region" description="Helical" evidence="5">
    <location>
        <begin position="253"/>
        <end position="274"/>
    </location>
</feature>